<proteinExistence type="predicted"/>
<gene>
    <name evidence="1" type="ORF">AFK24_15250</name>
</gene>
<dbReference type="PATRIC" id="fig|317.243.peg.3426"/>
<dbReference type="Proteomes" id="UP000093104">
    <property type="component" value="Unassembled WGS sequence"/>
</dbReference>
<accession>A0A1C7Z4N6</accession>
<name>A0A1C7Z4N6_PSESX</name>
<reference evidence="1 2" key="1">
    <citation type="submission" date="2015-07" db="EMBL/GenBank/DDBJ databases">
        <title>Draft genome sequence of a diazotrophic, plant growth-promoting rhizobacterium of the Pseudomonas syringae complex.</title>
        <authorList>
            <person name="Patten C.L."/>
            <person name="Jeong H."/>
        </authorList>
    </citation>
    <scope>NUCLEOTIDE SEQUENCE [LARGE SCALE GENOMIC DNA]</scope>
    <source>
        <strain evidence="1 2">GR12-2</strain>
    </source>
</reference>
<protein>
    <submittedName>
        <fullName evidence="1">Uncharacterized protein</fullName>
    </submittedName>
</protein>
<evidence type="ECO:0000313" key="2">
    <source>
        <dbReference type="Proteomes" id="UP000093104"/>
    </source>
</evidence>
<dbReference type="EMBL" id="LGSI01000049">
    <property type="protein sequence ID" value="OCR24120.1"/>
    <property type="molecule type" value="Genomic_DNA"/>
</dbReference>
<organism evidence="1 2">
    <name type="scientific">Pseudomonas syringae</name>
    <dbReference type="NCBI Taxonomy" id="317"/>
    <lineage>
        <taxon>Bacteria</taxon>
        <taxon>Pseudomonadati</taxon>
        <taxon>Pseudomonadota</taxon>
        <taxon>Gammaproteobacteria</taxon>
        <taxon>Pseudomonadales</taxon>
        <taxon>Pseudomonadaceae</taxon>
        <taxon>Pseudomonas</taxon>
    </lineage>
</organism>
<dbReference type="AlphaFoldDB" id="A0A1C7Z4N6"/>
<evidence type="ECO:0000313" key="1">
    <source>
        <dbReference type="EMBL" id="OCR24120.1"/>
    </source>
</evidence>
<comment type="caution">
    <text evidence="1">The sequence shown here is derived from an EMBL/GenBank/DDBJ whole genome shotgun (WGS) entry which is preliminary data.</text>
</comment>
<sequence>MSGWGAILTFGRTELNRLIKEQYIRGFEGLQFLLPFSETFPVGNIGDNSEQVELRGIVLGVPTLSFESASLNEAVLTVTMSIVGGTFTSFRHAAGVPPSVLSSFNISEVMGFNVSMQASVNSMIGEVDSSGVVTLDLTLSSEVTCNLGSVKKVQDQIGEYFQRYFVGQQNSQRRFVLGMLKLDNYNPLSPTRFAIRVQRAPGADQRLAANFGDGAVVVFIRLKVQDGESMPGTPIEGSGFPYLIPDDQTDGLPLYSAALMVDQRLRPLVDEEQLDLLKSLIFPNQNRFDEVSRHEPHDLAIFGNIRESSSSVSIQPSAVMLGAEQEQTFVARRNDGSVVANVQWAVRSPDFPGSQGRITSSGGVYTANAQSTMYRNRLPMVVTASYYQEGEEQKASALVHERFESMSVAPLVQIRSGTDKTAIAIRASTLGSGPLLFRIIEPAAGARLEPVDANHENYFPPPVVQPEAILVQKIQISDPDGEQAIATIVLLNKPNYLELEPYYVKGLGPRETVEFKQLNDQIDPTLLGWSVLGEGEVDEERGIFTAPATPTSMISVVVCELPSPGPEWPSQYGYSIVNLQPLETEYIPPRWESLQEFSISAPNSPPGVSAQGYANGFQQIPIVITLETKTIEVDGQQLHVPVSDVELSTLRLVEKFSDGHVRFIDDLQEGIEYGSDLPYAAHTRPNRFSLYSATLAGKNARHALPTPKNNGTRYRELYVHMAVEGSRTFYAEFQADDGTTWRSDSNIGGEGELTVLGVKPPVLNAAHYELVRDRAFNGQGNDGPPENPDPFSYYLDSVDYWHLSYMRLGTYPVLFATLRVENNTSTIQWESEYCEETFFSYTGYAFYPAPYRANNAPPDGLSFDIYYRALLSVSSLDEVDRSIVSGKEPSPGELIVSLHRVPDMKYWHDGLAGGDELKKFRRILDRPVVFVLLDEEGNRHRVQIGFDAPTIDDSRNRLMLTLQ</sequence>